<dbReference type="Proteomes" id="UP001172083">
    <property type="component" value="Unassembled WGS sequence"/>
</dbReference>
<evidence type="ECO:0000313" key="3">
    <source>
        <dbReference type="Proteomes" id="UP001172083"/>
    </source>
</evidence>
<dbReference type="EMBL" id="JAUJEB010000001">
    <property type="protein sequence ID" value="MDN5212168.1"/>
    <property type="molecule type" value="Genomic_DNA"/>
</dbReference>
<dbReference type="PROSITE" id="PS51257">
    <property type="entry name" value="PROKAR_LIPOPROTEIN"/>
    <property type="match status" value="1"/>
</dbReference>
<evidence type="ECO:0008006" key="4">
    <source>
        <dbReference type="Google" id="ProtNLM"/>
    </source>
</evidence>
<organism evidence="2 3">
    <name type="scientific">Agaribacillus aureus</name>
    <dbReference type="NCBI Taxonomy" id="3051825"/>
    <lineage>
        <taxon>Bacteria</taxon>
        <taxon>Pseudomonadati</taxon>
        <taxon>Bacteroidota</taxon>
        <taxon>Cytophagia</taxon>
        <taxon>Cytophagales</taxon>
        <taxon>Splendidivirgaceae</taxon>
        <taxon>Agaribacillus</taxon>
    </lineage>
</organism>
<evidence type="ECO:0000313" key="2">
    <source>
        <dbReference type="EMBL" id="MDN5212168.1"/>
    </source>
</evidence>
<feature type="chain" id="PRO_5045684500" description="Lipoprotein" evidence="1">
    <location>
        <begin position="24"/>
        <end position="241"/>
    </location>
</feature>
<accession>A0ABT8L357</accession>
<protein>
    <recommendedName>
        <fullName evidence="4">Lipoprotein</fullName>
    </recommendedName>
</protein>
<reference evidence="2" key="1">
    <citation type="submission" date="2023-06" db="EMBL/GenBank/DDBJ databases">
        <title>Genomic of Agaribacillus aureum.</title>
        <authorList>
            <person name="Wang G."/>
        </authorList>
    </citation>
    <scope>NUCLEOTIDE SEQUENCE</scope>
    <source>
        <strain evidence="2">BMA12</strain>
    </source>
</reference>
<comment type="caution">
    <text evidence="2">The sequence shown here is derived from an EMBL/GenBank/DDBJ whole genome shotgun (WGS) entry which is preliminary data.</text>
</comment>
<sequence>MMKLNFNYFIAYLIFLCSIVACDEPPELPVGPSISFNSIAFREGSNNRDSLILKIDFEDGDGDLGLDRNETDTRFKEFFFITDTGERIPFYDDRVIRFGAPNQPPHDFVNWISDVDWDGDEVVDTVRIEFNENFYNIFVDFFYRSDTNGDGDIDDDTDYIKIDFNEIFGGQGGFGLNGRFFPLNTSDNERPLRGTLTYKMVNAFKLSPIFRDNILKIDVQIQDRALNRSNIIQTNDFNLQP</sequence>
<proteinExistence type="predicted"/>
<feature type="signal peptide" evidence="1">
    <location>
        <begin position="1"/>
        <end position="23"/>
    </location>
</feature>
<name>A0ABT8L357_9BACT</name>
<evidence type="ECO:0000256" key="1">
    <source>
        <dbReference type="SAM" id="SignalP"/>
    </source>
</evidence>
<gene>
    <name evidence="2" type="ORF">QQ020_08905</name>
</gene>
<dbReference type="RefSeq" id="WP_346757491.1">
    <property type="nucleotide sequence ID" value="NZ_JAUJEB010000001.1"/>
</dbReference>
<keyword evidence="3" id="KW-1185">Reference proteome</keyword>
<keyword evidence="1" id="KW-0732">Signal</keyword>